<feature type="transmembrane region" description="Helical" evidence="1">
    <location>
        <begin position="194"/>
        <end position="212"/>
    </location>
</feature>
<dbReference type="RefSeq" id="WP_089402315.1">
    <property type="nucleotide sequence ID" value="NZ_FZOH01000001.1"/>
</dbReference>
<evidence type="ECO:0000313" key="4">
    <source>
        <dbReference type="Proteomes" id="UP000198386"/>
    </source>
</evidence>
<evidence type="ECO:0000259" key="2">
    <source>
        <dbReference type="Pfam" id="PF02517"/>
    </source>
</evidence>
<dbReference type="GO" id="GO:0080120">
    <property type="term" value="P:CAAX-box protein maturation"/>
    <property type="evidence" value="ECO:0007669"/>
    <property type="project" value="UniProtKB-ARBA"/>
</dbReference>
<dbReference type="OrthoDB" id="3693644at2"/>
<feature type="domain" description="CAAX prenyl protease 2/Lysostaphin resistance protein A-like" evidence="2">
    <location>
        <begin position="131"/>
        <end position="231"/>
    </location>
</feature>
<dbReference type="InterPro" id="IPR003675">
    <property type="entry name" value="Rce1/LyrA-like_dom"/>
</dbReference>
<dbReference type="PANTHER" id="PTHR35797">
    <property type="entry name" value="PROTEASE-RELATED"/>
    <property type="match status" value="1"/>
</dbReference>
<reference evidence="4" key="1">
    <citation type="submission" date="2017-06" db="EMBL/GenBank/DDBJ databases">
        <authorList>
            <person name="Varghese N."/>
            <person name="Submissions S."/>
        </authorList>
    </citation>
    <scope>NUCLEOTIDE SEQUENCE [LARGE SCALE GENOMIC DNA]</scope>
    <source>
        <strain evidence="4">DSM 45423</strain>
    </source>
</reference>
<keyword evidence="3" id="KW-0645">Protease</keyword>
<dbReference type="Pfam" id="PF02517">
    <property type="entry name" value="Rce1-like"/>
    <property type="match status" value="1"/>
</dbReference>
<dbReference type="PANTHER" id="PTHR35797:SF1">
    <property type="entry name" value="PROTEASE"/>
    <property type="match status" value="1"/>
</dbReference>
<dbReference type="Proteomes" id="UP000198386">
    <property type="component" value="Unassembled WGS sequence"/>
</dbReference>
<accession>A0A239A4J7</accession>
<gene>
    <name evidence="3" type="ORF">SAMN04488107_0544</name>
</gene>
<keyword evidence="1" id="KW-0472">Membrane</keyword>
<keyword evidence="1" id="KW-0812">Transmembrane</keyword>
<organism evidence="3 4">
    <name type="scientific">Geodermatophilus saharensis</name>
    <dbReference type="NCBI Taxonomy" id="1137994"/>
    <lineage>
        <taxon>Bacteria</taxon>
        <taxon>Bacillati</taxon>
        <taxon>Actinomycetota</taxon>
        <taxon>Actinomycetes</taxon>
        <taxon>Geodermatophilales</taxon>
        <taxon>Geodermatophilaceae</taxon>
        <taxon>Geodermatophilus</taxon>
    </lineage>
</organism>
<dbReference type="EMBL" id="FZOH01000001">
    <property type="protein sequence ID" value="SNR90352.1"/>
    <property type="molecule type" value="Genomic_DNA"/>
</dbReference>
<feature type="transmembrane region" description="Helical" evidence="1">
    <location>
        <begin position="21"/>
        <end position="43"/>
    </location>
</feature>
<keyword evidence="4" id="KW-1185">Reference proteome</keyword>
<evidence type="ECO:0000313" key="3">
    <source>
        <dbReference type="EMBL" id="SNR90352.1"/>
    </source>
</evidence>
<keyword evidence="3" id="KW-0378">Hydrolase</keyword>
<dbReference type="GO" id="GO:0004175">
    <property type="term" value="F:endopeptidase activity"/>
    <property type="evidence" value="ECO:0007669"/>
    <property type="project" value="UniProtKB-ARBA"/>
</dbReference>
<protein>
    <submittedName>
        <fullName evidence="3">CAAX protease self-immunity</fullName>
    </submittedName>
</protein>
<feature type="transmembrane region" description="Helical" evidence="1">
    <location>
        <begin position="244"/>
        <end position="262"/>
    </location>
</feature>
<dbReference type="InterPro" id="IPR042150">
    <property type="entry name" value="MmRce1-like"/>
</dbReference>
<dbReference type="GO" id="GO:0006508">
    <property type="term" value="P:proteolysis"/>
    <property type="evidence" value="ECO:0007669"/>
    <property type="project" value="UniProtKB-KW"/>
</dbReference>
<keyword evidence="1" id="KW-1133">Transmembrane helix</keyword>
<name>A0A239A4J7_9ACTN</name>
<feature type="transmembrane region" description="Helical" evidence="1">
    <location>
        <begin position="121"/>
        <end position="143"/>
    </location>
</feature>
<proteinExistence type="predicted"/>
<feature type="transmembrane region" description="Helical" evidence="1">
    <location>
        <begin position="219"/>
        <end position="238"/>
    </location>
</feature>
<feature type="transmembrane region" description="Helical" evidence="1">
    <location>
        <begin position="164"/>
        <end position="182"/>
    </location>
</feature>
<dbReference type="AlphaFoldDB" id="A0A239A4J7"/>
<feature type="transmembrane region" description="Helical" evidence="1">
    <location>
        <begin position="55"/>
        <end position="72"/>
    </location>
</feature>
<sequence length="274" mass="27763">MTATDLRHPPASAPSVRGRHLAVLLVAAFAGPWLVWGSAIAQAHGLLGWRLPQGLALWTLPPSLVAVVFAVGGTTALRDLTGRLARVRAGARWYLLALAVPGLVGAGAVGLVTLAGGPTQVGHTLGVTSALLYLVYGTGLFLLTEEAVWRGAILPRLQARLAPLPAALFLGVVWALWHLPLLSVPGAGDEGLPFLPFAVCVVGTSVLISALVNASGGSVVVAAVFHAAFDAAYSYAGVVGTEHAVLWAAAGLTTVVAAAVAIGSRGRLALPAAA</sequence>
<evidence type="ECO:0000256" key="1">
    <source>
        <dbReference type="SAM" id="Phobius"/>
    </source>
</evidence>
<feature type="transmembrane region" description="Helical" evidence="1">
    <location>
        <begin position="93"/>
        <end position="115"/>
    </location>
</feature>